<keyword evidence="1" id="KW-0597">Phosphoprotein</keyword>
<dbReference type="GO" id="GO:0005524">
    <property type="term" value="F:ATP binding"/>
    <property type="evidence" value="ECO:0007669"/>
    <property type="project" value="UniProtKB-KW"/>
</dbReference>
<gene>
    <name evidence="8" type="ORF">Metlim_2147</name>
</gene>
<keyword evidence="2" id="KW-0808">Transferase</keyword>
<dbReference type="HOGENOM" id="CLU_457600_0_0_2"/>
<evidence type="ECO:0000256" key="3">
    <source>
        <dbReference type="ARBA" id="ARBA00022741"/>
    </source>
</evidence>
<evidence type="ECO:0000256" key="5">
    <source>
        <dbReference type="ARBA" id="ARBA00022840"/>
    </source>
</evidence>
<keyword evidence="4" id="KW-0418">Kinase</keyword>
<evidence type="ECO:0000313" key="9">
    <source>
        <dbReference type="Proteomes" id="UP000005741"/>
    </source>
</evidence>
<reference evidence="8 9" key="1">
    <citation type="submission" date="2011-10" db="EMBL/GenBank/DDBJ databases">
        <title>The Improved High-Quality Draft genome of Methanoplanus limicola DSM 2279.</title>
        <authorList>
            <consortium name="US DOE Joint Genome Institute (JGI-PGF)"/>
            <person name="Lucas S."/>
            <person name="Copeland A."/>
            <person name="Lapidus A."/>
            <person name="Glavina del Rio T."/>
            <person name="Dalin E."/>
            <person name="Tice H."/>
            <person name="Bruce D."/>
            <person name="Goodwin L."/>
            <person name="Pitluck S."/>
            <person name="Peters L."/>
            <person name="Mikhailova N."/>
            <person name="Lu M."/>
            <person name="Kyrpides N."/>
            <person name="Mavromatis K."/>
            <person name="Ivanova N."/>
            <person name="Markowitz V."/>
            <person name="Cheng J.-F."/>
            <person name="Hugenholtz P."/>
            <person name="Woyke T."/>
            <person name="Wu D."/>
            <person name="Wirth R."/>
            <person name="Brambilla E.-M."/>
            <person name="Klenk H.-P."/>
            <person name="Eisen J.A."/>
        </authorList>
    </citation>
    <scope>NUCLEOTIDE SEQUENCE [LARGE SCALE GENOMIC DNA]</scope>
    <source>
        <strain evidence="8 9">DSM 2279</strain>
    </source>
</reference>
<protein>
    <submittedName>
        <fullName evidence="8">ATP-binding region ATPase domain protein</fullName>
    </submittedName>
</protein>
<evidence type="ECO:0000256" key="6">
    <source>
        <dbReference type="ARBA" id="ARBA00023012"/>
    </source>
</evidence>
<feature type="domain" description="Histidine kinase/HSP90-like ATPase" evidence="7">
    <location>
        <begin position="487"/>
        <end position="592"/>
    </location>
</feature>
<dbReference type="SUPFAM" id="SSF55874">
    <property type="entry name" value="ATPase domain of HSP90 chaperone/DNA topoisomerase II/histidine kinase"/>
    <property type="match status" value="1"/>
</dbReference>
<dbReference type="Gene3D" id="3.30.565.10">
    <property type="entry name" value="Histidine kinase-like ATPase, C-terminal domain"/>
    <property type="match status" value="1"/>
</dbReference>
<dbReference type="InterPro" id="IPR003594">
    <property type="entry name" value="HATPase_dom"/>
</dbReference>
<dbReference type="Proteomes" id="UP000005741">
    <property type="component" value="Chromosome"/>
</dbReference>
<keyword evidence="5 8" id="KW-0067">ATP-binding</keyword>
<accession>H1Z0S9</accession>
<dbReference type="InterPro" id="IPR036890">
    <property type="entry name" value="HATPase_C_sf"/>
</dbReference>
<keyword evidence="3" id="KW-0547">Nucleotide-binding</keyword>
<dbReference type="STRING" id="937775.Metlim_2147"/>
<dbReference type="AlphaFoldDB" id="H1Z0S9"/>
<evidence type="ECO:0000256" key="4">
    <source>
        <dbReference type="ARBA" id="ARBA00022777"/>
    </source>
</evidence>
<name>H1Z0S9_9EURY</name>
<dbReference type="PANTHER" id="PTHR43065">
    <property type="entry name" value="SENSOR HISTIDINE KINASE"/>
    <property type="match status" value="1"/>
</dbReference>
<keyword evidence="9" id="KW-1185">Reference proteome</keyword>
<evidence type="ECO:0000256" key="1">
    <source>
        <dbReference type="ARBA" id="ARBA00022553"/>
    </source>
</evidence>
<dbReference type="Pfam" id="PF02518">
    <property type="entry name" value="HATPase_c"/>
    <property type="match status" value="1"/>
</dbReference>
<proteinExistence type="predicted"/>
<dbReference type="GO" id="GO:0000160">
    <property type="term" value="P:phosphorelay signal transduction system"/>
    <property type="evidence" value="ECO:0007669"/>
    <property type="project" value="UniProtKB-KW"/>
</dbReference>
<sequence length="596" mass="66243">MLLVRQSGSGGSIRLTEKRFVVLCCGNIRAEADEAVAGFEGVSVISYPPHCGHVRSFWDTVSRYYEEAVSDGSRVFFCGCGCQNTLDIPDEVRESPDFISGGDGASLFLPEFLVRSYERKGCMAVLPGFLLKWRENASCDGLDSRTAAELYGEALSEVLLIDTGLHPGISGDLKDFSEFTKLPGRIIPAGTEYLRLRIEPEYLKWKFENERAGLKGRVRECEKKAADYSMVADLTDKIIGSYDEEMIIHEVLDLFVMLFSPETVYYIRSDGGVPGQVVSITGGEVFLDGDEMEFFSSDTDTAVFSSLDGFSVRVSYGGHIKGVISVKGVLFPKYLEKYLNLAHFICRIAGLSITVAETYSDLLQTVSDRNYELSERRKAEMALKHSNKKLGILSGITRHDILNNLMIIQGYLELVDALDIDKSSLLEKYLLNVSNAASAIQRQIEFTREYEELGAEEPAWFDPGMIIKKIGQGRIPVVSECSGYEVFADPMIERAFYNLYDNTLRHGEGASEVRVFCLPEEESEGLIIVFEDDGGGVLEGMKERIFERGIGSNTGLGLFLIREILAITGITIKETGVYGEGVRFEMYVQKGGWRTA</sequence>
<dbReference type="EMBL" id="CM001436">
    <property type="protein sequence ID" value="EHQ36222.1"/>
    <property type="molecule type" value="Genomic_DNA"/>
</dbReference>
<dbReference type="SMART" id="SM00387">
    <property type="entry name" value="HATPase_c"/>
    <property type="match status" value="1"/>
</dbReference>
<evidence type="ECO:0000259" key="7">
    <source>
        <dbReference type="SMART" id="SM00387"/>
    </source>
</evidence>
<dbReference type="CDD" id="cd00075">
    <property type="entry name" value="HATPase"/>
    <property type="match status" value="1"/>
</dbReference>
<dbReference type="GO" id="GO:0016301">
    <property type="term" value="F:kinase activity"/>
    <property type="evidence" value="ECO:0007669"/>
    <property type="project" value="UniProtKB-KW"/>
</dbReference>
<evidence type="ECO:0000313" key="8">
    <source>
        <dbReference type="EMBL" id="EHQ36222.1"/>
    </source>
</evidence>
<dbReference type="InParanoid" id="H1Z0S9"/>
<organism evidence="8 9">
    <name type="scientific">Methanoplanus limicola DSM 2279</name>
    <dbReference type="NCBI Taxonomy" id="937775"/>
    <lineage>
        <taxon>Archaea</taxon>
        <taxon>Methanobacteriati</taxon>
        <taxon>Methanobacteriota</taxon>
        <taxon>Stenosarchaea group</taxon>
        <taxon>Methanomicrobia</taxon>
        <taxon>Methanomicrobiales</taxon>
        <taxon>Methanomicrobiaceae</taxon>
        <taxon>Methanoplanus</taxon>
    </lineage>
</organism>
<dbReference type="PANTHER" id="PTHR43065:SF10">
    <property type="entry name" value="PEROXIDE STRESS-ACTIVATED HISTIDINE KINASE MAK3"/>
    <property type="match status" value="1"/>
</dbReference>
<evidence type="ECO:0000256" key="2">
    <source>
        <dbReference type="ARBA" id="ARBA00022679"/>
    </source>
</evidence>
<keyword evidence="6" id="KW-0902">Two-component regulatory system</keyword>